<dbReference type="PANTHER" id="PTHR45969:SF11">
    <property type="entry name" value="RING_U-BOX SUPERFAMILY PROTEIN"/>
    <property type="match status" value="1"/>
</dbReference>
<dbReference type="SUPFAM" id="SSF57850">
    <property type="entry name" value="RING/U-box"/>
    <property type="match status" value="1"/>
</dbReference>
<proteinExistence type="predicted"/>
<dbReference type="PANTHER" id="PTHR45969">
    <property type="entry name" value="RING ZINC FINGER PROTEIN-RELATED"/>
    <property type="match status" value="1"/>
</dbReference>
<accession>A0A8H7TZT1</accession>
<dbReference type="GO" id="GO:0008270">
    <property type="term" value="F:zinc ion binding"/>
    <property type="evidence" value="ECO:0007669"/>
    <property type="project" value="UniProtKB-KW"/>
</dbReference>
<dbReference type="Gene3D" id="3.30.40.10">
    <property type="entry name" value="Zinc/RING finger domain, C3HC4 (zinc finger)"/>
    <property type="match status" value="1"/>
</dbReference>
<protein>
    <recommendedName>
        <fullName evidence="6">RING-type domain-containing protein</fullName>
    </recommendedName>
</protein>
<keyword evidence="2 4" id="KW-0863">Zinc-finger</keyword>
<evidence type="ECO:0000256" key="5">
    <source>
        <dbReference type="SAM" id="MobiDB-lite"/>
    </source>
</evidence>
<evidence type="ECO:0000256" key="2">
    <source>
        <dbReference type="ARBA" id="ARBA00022771"/>
    </source>
</evidence>
<reference evidence="7" key="2">
    <citation type="journal article" name="Front. Microbiol.">
        <title>Degradative Capacity of Two Strains of Rhodonia placenta: From Phenotype to Genotype.</title>
        <authorList>
            <person name="Kolle M."/>
            <person name="Horta M.A.C."/>
            <person name="Nowrousian M."/>
            <person name="Ohm R.A."/>
            <person name="Benz J.P."/>
            <person name="Pilgard A."/>
        </authorList>
    </citation>
    <scope>NUCLEOTIDE SEQUENCE</scope>
    <source>
        <strain evidence="7">FPRL280</strain>
    </source>
</reference>
<evidence type="ECO:0000313" key="8">
    <source>
        <dbReference type="Proteomes" id="UP000639403"/>
    </source>
</evidence>
<evidence type="ECO:0000256" key="1">
    <source>
        <dbReference type="ARBA" id="ARBA00022723"/>
    </source>
</evidence>
<dbReference type="InterPro" id="IPR001841">
    <property type="entry name" value="Znf_RING"/>
</dbReference>
<comment type="caution">
    <text evidence="7">The sequence shown here is derived from an EMBL/GenBank/DDBJ whole genome shotgun (WGS) entry which is preliminary data.</text>
</comment>
<reference evidence="7" key="1">
    <citation type="submission" date="2020-11" db="EMBL/GenBank/DDBJ databases">
        <authorList>
            <person name="Koelle M."/>
            <person name="Horta M.A.C."/>
            <person name="Nowrousian M."/>
            <person name="Ohm R.A."/>
            <person name="Benz P."/>
            <person name="Pilgard A."/>
        </authorList>
    </citation>
    <scope>NUCLEOTIDE SEQUENCE</scope>
    <source>
        <strain evidence="7">FPRL280</strain>
    </source>
</reference>
<evidence type="ECO:0000259" key="6">
    <source>
        <dbReference type="PROSITE" id="PS50089"/>
    </source>
</evidence>
<dbReference type="Proteomes" id="UP000639403">
    <property type="component" value="Unassembled WGS sequence"/>
</dbReference>
<feature type="domain" description="RING-type" evidence="6">
    <location>
        <begin position="60"/>
        <end position="123"/>
    </location>
</feature>
<evidence type="ECO:0000313" key="7">
    <source>
        <dbReference type="EMBL" id="KAF9808578.1"/>
    </source>
</evidence>
<sequence>MSTFLRLRHANAGQPTLGDLRRTMLQEQRHADAQLEAFLNGLPRLGEADLATLGESDSHCPICLNPLLTLLAEEELALALDSPAHPPEELGVTRLIDSCKHIFCRKDIRNWVREGKSTCPTCRRPVLPPPSPSSTSRAPFDSPATLDFDEPLRRIADLLAELGSPERDMGDRASAVGESRNGFEGMYS</sequence>
<evidence type="ECO:0000256" key="4">
    <source>
        <dbReference type="PROSITE-ProRule" id="PRU00175"/>
    </source>
</evidence>
<feature type="region of interest" description="Disordered" evidence="5">
    <location>
        <begin position="123"/>
        <end position="146"/>
    </location>
</feature>
<dbReference type="GO" id="GO:0016567">
    <property type="term" value="P:protein ubiquitination"/>
    <property type="evidence" value="ECO:0007669"/>
    <property type="project" value="TreeGrafter"/>
</dbReference>
<dbReference type="AlphaFoldDB" id="A0A8H7TZT1"/>
<name>A0A8H7TZT1_9APHY</name>
<dbReference type="PROSITE" id="PS50089">
    <property type="entry name" value="ZF_RING_2"/>
    <property type="match status" value="1"/>
</dbReference>
<keyword evidence="1" id="KW-0479">Metal-binding</keyword>
<dbReference type="EMBL" id="JADOXO010000238">
    <property type="protein sequence ID" value="KAF9808578.1"/>
    <property type="molecule type" value="Genomic_DNA"/>
</dbReference>
<dbReference type="InterPro" id="IPR018957">
    <property type="entry name" value="Znf_C3HC4_RING-type"/>
</dbReference>
<keyword evidence="3" id="KW-0862">Zinc</keyword>
<dbReference type="GO" id="GO:0061630">
    <property type="term" value="F:ubiquitin protein ligase activity"/>
    <property type="evidence" value="ECO:0007669"/>
    <property type="project" value="TreeGrafter"/>
</dbReference>
<dbReference type="Pfam" id="PF00097">
    <property type="entry name" value="zf-C3HC4"/>
    <property type="match status" value="1"/>
</dbReference>
<feature type="region of interest" description="Disordered" evidence="5">
    <location>
        <begin position="163"/>
        <end position="188"/>
    </location>
</feature>
<gene>
    <name evidence="7" type="ORF">IEO21_07822</name>
</gene>
<evidence type="ECO:0000256" key="3">
    <source>
        <dbReference type="ARBA" id="ARBA00022833"/>
    </source>
</evidence>
<dbReference type="InterPro" id="IPR013083">
    <property type="entry name" value="Znf_RING/FYVE/PHD"/>
</dbReference>
<organism evidence="7 8">
    <name type="scientific">Rhodonia placenta</name>
    <dbReference type="NCBI Taxonomy" id="104341"/>
    <lineage>
        <taxon>Eukaryota</taxon>
        <taxon>Fungi</taxon>
        <taxon>Dikarya</taxon>
        <taxon>Basidiomycota</taxon>
        <taxon>Agaricomycotina</taxon>
        <taxon>Agaricomycetes</taxon>
        <taxon>Polyporales</taxon>
        <taxon>Adustoporiaceae</taxon>
        <taxon>Rhodonia</taxon>
    </lineage>
</organism>